<evidence type="ECO:0000313" key="7">
    <source>
        <dbReference type="Proteomes" id="UP000077748"/>
    </source>
</evidence>
<dbReference type="GO" id="GO:0016887">
    <property type="term" value="F:ATP hydrolysis activity"/>
    <property type="evidence" value="ECO:0007669"/>
    <property type="project" value="InterPro"/>
</dbReference>
<dbReference type="InterPro" id="IPR003439">
    <property type="entry name" value="ABC_transporter-like_ATP-bd"/>
</dbReference>
<evidence type="ECO:0000256" key="4">
    <source>
        <dbReference type="ARBA" id="ARBA00022840"/>
    </source>
</evidence>
<dbReference type="SMART" id="SM00382">
    <property type="entry name" value="AAA"/>
    <property type="match status" value="2"/>
</dbReference>
<dbReference type="SUPFAM" id="SSF52540">
    <property type="entry name" value="P-loop containing nucleoside triphosphate hydrolases"/>
    <property type="match status" value="2"/>
</dbReference>
<keyword evidence="2" id="KW-0813">Transport</keyword>
<evidence type="ECO:0000256" key="3">
    <source>
        <dbReference type="ARBA" id="ARBA00022741"/>
    </source>
</evidence>
<keyword evidence="3" id="KW-0547">Nucleotide-binding</keyword>
<sequence length="553" mass="60447">MTTLINPFRPLLEVAGLDVAFGRAQPVLQQVSFSLYPGECLALVGESGSGKSVTSRTLAGLTGAGAQIRARRLAFDGQDLLNLGGRQWRELRGSRIGFVMQDALGSLDPLRQVGREIDEPLRLHTSLDRERRRQKVIELLRAVGVPEAELRARQYPHQLSGGLRQRALIASAIACDPDLLIADEPTTALDATVQAQVLDLLESLRQRNRAMLVVSHDLAVVARLAHRVAVMQHGVIVEEGPVDQVLEDPRHPYTRSLLRAASAVHLSHAPQPAASEPPPASLGTQPVVLEAQQLAKHFRGPNGAAQQAVANASFTLRAGETLGIVGESGSGKTTLTRMILGLERPDSGEVYLRGQAWSALDALAQRRERRRIQVVFQDPLASFDPRYSVARVLDEALARAGGSRAERQQRARELLELVRLPAGMLQRRPIELSGGQRQRIAIARALAAQPEILVCDEPVSALDVSVQAQILDLLADLKQRLGLACLFISHDLGVVRHVSDRVLVMKDGHIVESGPVREVFARPQHDYTRALLGAIPHLPQPRERRIRVEAIAR</sequence>
<proteinExistence type="inferred from homology"/>
<keyword evidence="4 6" id="KW-0067">ATP-binding</keyword>
<dbReference type="EMBL" id="CP015878">
    <property type="protein sequence ID" value="ANI15812.1"/>
    <property type="molecule type" value="Genomic_DNA"/>
</dbReference>
<organism evidence="6 7">
    <name type="scientific">Pseudomonas citronellolis</name>
    <dbReference type="NCBI Taxonomy" id="53408"/>
    <lineage>
        <taxon>Bacteria</taxon>
        <taxon>Pseudomonadati</taxon>
        <taxon>Pseudomonadota</taxon>
        <taxon>Gammaproteobacteria</taxon>
        <taxon>Pseudomonadales</taxon>
        <taxon>Pseudomonadaceae</taxon>
        <taxon>Pseudomonas</taxon>
    </lineage>
</organism>
<dbReference type="InterPro" id="IPR013563">
    <property type="entry name" value="Oligopep_ABC_C"/>
</dbReference>
<dbReference type="AlphaFoldDB" id="A0A1A9KE56"/>
<feature type="domain" description="ABC transporter" evidence="5">
    <location>
        <begin position="289"/>
        <end position="532"/>
    </location>
</feature>
<protein>
    <submittedName>
        <fullName evidence="6">ABC transporter ATP-binding protein</fullName>
    </submittedName>
</protein>
<dbReference type="Gene3D" id="3.40.50.300">
    <property type="entry name" value="P-loop containing nucleotide triphosphate hydrolases"/>
    <property type="match status" value="2"/>
</dbReference>
<dbReference type="NCBIfam" id="NF007739">
    <property type="entry name" value="PRK10419.1"/>
    <property type="match status" value="2"/>
</dbReference>
<evidence type="ECO:0000259" key="5">
    <source>
        <dbReference type="PROSITE" id="PS50893"/>
    </source>
</evidence>
<dbReference type="Pfam" id="PF00005">
    <property type="entry name" value="ABC_tran"/>
    <property type="match status" value="2"/>
</dbReference>
<dbReference type="CDD" id="cd03257">
    <property type="entry name" value="ABC_NikE_OppD_transporters"/>
    <property type="match status" value="2"/>
</dbReference>
<reference evidence="6 7" key="1">
    <citation type="submission" date="2016-05" db="EMBL/GenBank/DDBJ databases">
        <title>Genome Sequence of Pseudomonas citronellolis Strain SJTE-3, an Estrogens and Persistent Organic Pollutants degradation strain.</title>
        <authorList>
            <person name="Liang R."/>
        </authorList>
    </citation>
    <scope>NUCLEOTIDE SEQUENCE [LARGE SCALE GENOMIC DNA]</scope>
    <source>
        <strain evidence="6 7">SJTE-3</strain>
    </source>
</reference>
<dbReference type="GO" id="GO:0015833">
    <property type="term" value="P:peptide transport"/>
    <property type="evidence" value="ECO:0007669"/>
    <property type="project" value="InterPro"/>
</dbReference>
<evidence type="ECO:0000256" key="2">
    <source>
        <dbReference type="ARBA" id="ARBA00022448"/>
    </source>
</evidence>
<feature type="domain" description="ABC transporter" evidence="5">
    <location>
        <begin position="12"/>
        <end position="258"/>
    </location>
</feature>
<comment type="similarity">
    <text evidence="1">Belongs to the ABC transporter superfamily.</text>
</comment>
<evidence type="ECO:0000256" key="1">
    <source>
        <dbReference type="ARBA" id="ARBA00005417"/>
    </source>
</evidence>
<gene>
    <name evidence="6" type="ORF">A9C11_18375</name>
</gene>
<evidence type="ECO:0000313" key="6">
    <source>
        <dbReference type="EMBL" id="ANI15812.1"/>
    </source>
</evidence>
<dbReference type="RefSeq" id="WP_064583513.1">
    <property type="nucleotide sequence ID" value="NZ_CP015878.1"/>
</dbReference>
<dbReference type="PANTHER" id="PTHR43776">
    <property type="entry name" value="TRANSPORT ATP-BINDING PROTEIN"/>
    <property type="match status" value="1"/>
</dbReference>
<dbReference type="GO" id="GO:0005524">
    <property type="term" value="F:ATP binding"/>
    <property type="evidence" value="ECO:0007669"/>
    <property type="project" value="UniProtKB-KW"/>
</dbReference>
<dbReference type="PROSITE" id="PS50893">
    <property type="entry name" value="ABC_TRANSPORTER_2"/>
    <property type="match status" value="2"/>
</dbReference>
<dbReference type="Proteomes" id="UP000077748">
    <property type="component" value="Chromosome"/>
</dbReference>
<dbReference type="InterPro" id="IPR003593">
    <property type="entry name" value="AAA+_ATPase"/>
</dbReference>
<dbReference type="Pfam" id="PF08352">
    <property type="entry name" value="oligo_HPY"/>
    <property type="match status" value="2"/>
</dbReference>
<dbReference type="PROSITE" id="PS00211">
    <property type="entry name" value="ABC_TRANSPORTER_1"/>
    <property type="match status" value="1"/>
</dbReference>
<dbReference type="PANTHER" id="PTHR43776:SF7">
    <property type="entry name" value="D,D-DIPEPTIDE TRANSPORT ATP-BINDING PROTEIN DDPF-RELATED"/>
    <property type="match status" value="1"/>
</dbReference>
<dbReference type="InterPro" id="IPR017871">
    <property type="entry name" value="ABC_transporter-like_CS"/>
</dbReference>
<dbReference type="InterPro" id="IPR027417">
    <property type="entry name" value="P-loop_NTPase"/>
</dbReference>
<accession>A0A1A9KE56</accession>
<dbReference type="GO" id="GO:0055085">
    <property type="term" value="P:transmembrane transport"/>
    <property type="evidence" value="ECO:0007669"/>
    <property type="project" value="UniProtKB-ARBA"/>
</dbReference>
<name>A0A1A9KE56_9PSED</name>
<dbReference type="InterPro" id="IPR050319">
    <property type="entry name" value="ABC_transp_ATP-bind"/>
</dbReference>
<dbReference type="NCBIfam" id="NF008453">
    <property type="entry name" value="PRK11308.1"/>
    <property type="match status" value="2"/>
</dbReference>